<dbReference type="eggNOG" id="KOG1319">
    <property type="taxonomic scope" value="Eukaryota"/>
</dbReference>
<dbReference type="GO" id="GO:0005634">
    <property type="term" value="C:nucleus"/>
    <property type="evidence" value="ECO:0007669"/>
    <property type="project" value="UniProtKB-SubCell"/>
</dbReference>
<proteinExistence type="predicted"/>
<evidence type="ECO:0000313" key="7">
    <source>
        <dbReference type="EMBL" id="KNC84759.1"/>
    </source>
</evidence>
<organism evidence="7 8">
    <name type="scientific">Sphaeroforma arctica JP610</name>
    <dbReference type="NCBI Taxonomy" id="667725"/>
    <lineage>
        <taxon>Eukaryota</taxon>
        <taxon>Ichthyosporea</taxon>
        <taxon>Ichthyophonida</taxon>
        <taxon>Sphaeroforma</taxon>
    </lineage>
</organism>
<dbReference type="OrthoDB" id="8964853at2759"/>
<keyword evidence="3" id="KW-0238">DNA-binding</keyword>
<accession>A0A0L0G766</accession>
<sequence>MMLTGGDALLYNPALNTMNFEDMEFGNYLDPLRFFGGADISLSLLGNDASSTDSGSDDVANSPDMTDASWPLPDTLGQDVASSMAQSIPTVPDGSFDVERSSFSTDRSSFATDRSSFASMFNMDQSQVDNAMAMQLPSQALLAAQMHMQLQAQVQAQANLHAQLLASQQSQARLQSQSQHPLQIPAVKSEPVADASVAQSPILNSSPVPVAAANMGIDKPVGVLASKSANSMNTTPLVLSVSSPITTESECVDAEDAARRRRAHLASEKKRRHNLKDAFDELKQTIPQCRNFPQSKSSKESVLRKAVDYISYLVRQRAQMTAEIQALRAQVKDMGGEPSGVPTVKQEVTTDYSTSFPPGTKTIILLGLLDAFVEEFDKVVSVSSTEELSTTIFSFFETYCQPAAMQNVIISSLKSVAVNFNPTTDGASCRIRKWMDSLNGCDVSAFDENVSSRLRSVLASVYTHYSSKIPPILLAA</sequence>
<evidence type="ECO:0000256" key="2">
    <source>
        <dbReference type="ARBA" id="ARBA00023015"/>
    </source>
</evidence>
<dbReference type="Gene3D" id="4.10.280.10">
    <property type="entry name" value="Helix-loop-helix DNA-binding domain"/>
    <property type="match status" value="1"/>
</dbReference>
<keyword evidence="8" id="KW-1185">Reference proteome</keyword>
<dbReference type="SMART" id="SM00353">
    <property type="entry name" value="HLH"/>
    <property type="match status" value="1"/>
</dbReference>
<dbReference type="GO" id="GO:0000978">
    <property type="term" value="F:RNA polymerase II cis-regulatory region sequence-specific DNA binding"/>
    <property type="evidence" value="ECO:0007669"/>
    <property type="project" value="TreeGrafter"/>
</dbReference>
<dbReference type="Proteomes" id="UP000054560">
    <property type="component" value="Unassembled WGS sequence"/>
</dbReference>
<dbReference type="GO" id="GO:0046983">
    <property type="term" value="F:protein dimerization activity"/>
    <property type="evidence" value="ECO:0007669"/>
    <property type="project" value="InterPro"/>
</dbReference>
<dbReference type="GeneID" id="25903534"/>
<dbReference type="EMBL" id="KQ241742">
    <property type="protein sequence ID" value="KNC84759.1"/>
    <property type="molecule type" value="Genomic_DNA"/>
</dbReference>
<keyword evidence="2" id="KW-0805">Transcription regulation</keyword>
<evidence type="ECO:0000256" key="5">
    <source>
        <dbReference type="ARBA" id="ARBA00023242"/>
    </source>
</evidence>
<evidence type="ECO:0000313" key="8">
    <source>
        <dbReference type="Proteomes" id="UP000054560"/>
    </source>
</evidence>
<dbReference type="GO" id="GO:0000981">
    <property type="term" value="F:DNA-binding transcription factor activity, RNA polymerase II-specific"/>
    <property type="evidence" value="ECO:0007669"/>
    <property type="project" value="TreeGrafter"/>
</dbReference>
<dbReference type="SUPFAM" id="SSF47459">
    <property type="entry name" value="HLH, helix-loop-helix DNA-binding domain"/>
    <property type="match status" value="1"/>
</dbReference>
<evidence type="ECO:0000256" key="1">
    <source>
        <dbReference type="ARBA" id="ARBA00004123"/>
    </source>
</evidence>
<reference evidence="7 8" key="1">
    <citation type="submission" date="2011-02" db="EMBL/GenBank/DDBJ databases">
        <title>The Genome Sequence of Sphaeroforma arctica JP610.</title>
        <authorList>
            <consortium name="The Broad Institute Genome Sequencing Platform"/>
            <person name="Russ C."/>
            <person name="Cuomo C."/>
            <person name="Young S.K."/>
            <person name="Zeng Q."/>
            <person name="Gargeya S."/>
            <person name="Alvarado L."/>
            <person name="Berlin A."/>
            <person name="Chapman S.B."/>
            <person name="Chen Z."/>
            <person name="Freedman E."/>
            <person name="Gellesch M."/>
            <person name="Goldberg J."/>
            <person name="Griggs A."/>
            <person name="Gujja S."/>
            <person name="Heilman E."/>
            <person name="Heiman D."/>
            <person name="Howarth C."/>
            <person name="Mehta T."/>
            <person name="Neiman D."/>
            <person name="Pearson M."/>
            <person name="Roberts A."/>
            <person name="Saif S."/>
            <person name="Shea T."/>
            <person name="Shenoy N."/>
            <person name="Sisk P."/>
            <person name="Stolte C."/>
            <person name="Sykes S."/>
            <person name="White J."/>
            <person name="Yandava C."/>
            <person name="Burger G."/>
            <person name="Gray M.W."/>
            <person name="Holland P.W.H."/>
            <person name="King N."/>
            <person name="Lang F.B.F."/>
            <person name="Roger A.J."/>
            <person name="Ruiz-Trillo I."/>
            <person name="Haas B."/>
            <person name="Nusbaum C."/>
            <person name="Birren B."/>
        </authorList>
    </citation>
    <scope>NUCLEOTIDE SEQUENCE [LARGE SCALE GENOMIC DNA]</scope>
    <source>
        <strain evidence="7 8">JP610</strain>
    </source>
</reference>
<dbReference type="CDD" id="cd11405">
    <property type="entry name" value="bHLHzip_MLXIP_like"/>
    <property type="match status" value="1"/>
</dbReference>
<dbReference type="PROSITE" id="PS50888">
    <property type="entry name" value="BHLH"/>
    <property type="match status" value="1"/>
</dbReference>
<evidence type="ECO:0000256" key="3">
    <source>
        <dbReference type="ARBA" id="ARBA00023125"/>
    </source>
</evidence>
<keyword evidence="4" id="KW-0804">Transcription</keyword>
<comment type="subcellular location">
    <subcellularLocation>
        <location evidence="1">Nucleus</location>
    </subcellularLocation>
</comment>
<gene>
    <name evidence="7" type="ORF">SARC_03030</name>
</gene>
<dbReference type="Pfam" id="PF00010">
    <property type="entry name" value="HLH"/>
    <property type="match status" value="1"/>
</dbReference>
<dbReference type="RefSeq" id="XP_014158661.1">
    <property type="nucleotide sequence ID" value="XM_014303186.1"/>
</dbReference>
<keyword evidence="5" id="KW-0539">Nucleus</keyword>
<dbReference type="STRING" id="667725.A0A0L0G766"/>
<evidence type="ECO:0000259" key="6">
    <source>
        <dbReference type="PROSITE" id="PS50888"/>
    </source>
</evidence>
<dbReference type="InterPro" id="IPR036638">
    <property type="entry name" value="HLH_DNA-bd_sf"/>
</dbReference>
<protein>
    <recommendedName>
        <fullName evidence="6">BHLH domain-containing protein</fullName>
    </recommendedName>
</protein>
<dbReference type="PANTHER" id="PTHR15741">
    <property type="entry name" value="BASIC HELIX-LOOP-HELIX ZIP TRANSCRIPTION FACTOR"/>
    <property type="match status" value="1"/>
</dbReference>
<feature type="domain" description="BHLH" evidence="6">
    <location>
        <begin position="259"/>
        <end position="313"/>
    </location>
</feature>
<name>A0A0L0G766_9EUKA</name>
<dbReference type="InterPro" id="IPR011598">
    <property type="entry name" value="bHLH_dom"/>
</dbReference>
<evidence type="ECO:0000256" key="4">
    <source>
        <dbReference type="ARBA" id="ARBA00023163"/>
    </source>
</evidence>
<dbReference type="InterPro" id="IPR052207">
    <property type="entry name" value="Max-like/E-box_TFs"/>
</dbReference>
<dbReference type="AlphaFoldDB" id="A0A0L0G766"/>
<dbReference type="PANTHER" id="PTHR15741:SF27">
    <property type="entry name" value="TRANSCRIPTION FACTOR AP-4"/>
    <property type="match status" value="1"/>
</dbReference>